<keyword evidence="1" id="KW-0812">Transmembrane</keyword>
<gene>
    <name evidence="2" type="ORF">LPB301_16120</name>
</gene>
<dbReference type="KEGG" id="prn:BW723_11655"/>
<sequence>MHLNLEDYMLPCLSKTFFGLECLGCGFQRSFLLLINGNFIDAFKMYPAVYTLIGLFLFILLNFKLKFKHSKKIISRLAYLNLSIMIINYLIKINF</sequence>
<organism evidence="2 3">
    <name type="scientific">Polaribacter reichenbachii</name>
    <dbReference type="NCBI Taxonomy" id="996801"/>
    <lineage>
        <taxon>Bacteria</taxon>
        <taxon>Pseudomonadati</taxon>
        <taxon>Bacteroidota</taxon>
        <taxon>Flavobacteriia</taxon>
        <taxon>Flavobacteriales</taxon>
        <taxon>Flavobacteriaceae</taxon>
    </lineage>
</organism>
<dbReference type="EMBL" id="LSFL01000042">
    <property type="protein sequence ID" value="OBY61585.1"/>
    <property type="molecule type" value="Genomic_DNA"/>
</dbReference>
<evidence type="ECO:0000256" key="1">
    <source>
        <dbReference type="SAM" id="Phobius"/>
    </source>
</evidence>
<comment type="caution">
    <text evidence="2">The sequence shown here is derived from an EMBL/GenBank/DDBJ whole genome shotgun (WGS) entry which is preliminary data.</text>
</comment>
<dbReference type="RefSeq" id="WP_068364593.1">
    <property type="nucleotide sequence ID" value="NZ_CP019337.1"/>
</dbReference>
<name>A0A1B8TPN9_9FLAO</name>
<reference evidence="3" key="1">
    <citation type="submission" date="2016-02" db="EMBL/GenBank/DDBJ databases">
        <title>Paenibacillus sp. LPB0068, isolated from Crassostrea gigas.</title>
        <authorList>
            <person name="Shin S.-K."/>
            <person name="Yi H."/>
        </authorList>
    </citation>
    <scope>NUCLEOTIDE SEQUENCE [LARGE SCALE GENOMIC DNA]</scope>
    <source>
        <strain evidence="3">KCTC 23969</strain>
    </source>
</reference>
<evidence type="ECO:0000313" key="2">
    <source>
        <dbReference type="EMBL" id="OBY61585.1"/>
    </source>
</evidence>
<dbReference type="OrthoDB" id="9815897at2"/>
<feature type="transmembrane region" description="Helical" evidence="1">
    <location>
        <begin position="73"/>
        <end position="91"/>
    </location>
</feature>
<protein>
    <recommendedName>
        <fullName evidence="4">DUF2752 domain-containing protein</fullName>
    </recommendedName>
</protein>
<feature type="transmembrane region" description="Helical" evidence="1">
    <location>
        <begin position="43"/>
        <end position="61"/>
    </location>
</feature>
<accession>A0A1B8TPN9</accession>
<proteinExistence type="predicted"/>
<dbReference type="Pfam" id="PF10825">
    <property type="entry name" value="DUF2752"/>
    <property type="match status" value="1"/>
</dbReference>
<dbReference type="InterPro" id="IPR021215">
    <property type="entry name" value="DUF2752"/>
</dbReference>
<evidence type="ECO:0008006" key="4">
    <source>
        <dbReference type="Google" id="ProtNLM"/>
    </source>
</evidence>
<dbReference type="AlphaFoldDB" id="A0A1B8TPN9"/>
<dbReference type="Proteomes" id="UP000092612">
    <property type="component" value="Unassembled WGS sequence"/>
</dbReference>
<keyword evidence="1" id="KW-1133">Transmembrane helix</keyword>
<evidence type="ECO:0000313" key="3">
    <source>
        <dbReference type="Proteomes" id="UP000092612"/>
    </source>
</evidence>
<keyword evidence="3" id="KW-1185">Reference proteome</keyword>
<dbReference type="STRING" id="996801.BW723_11655"/>
<keyword evidence="1" id="KW-0472">Membrane</keyword>